<dbReference type="EMBL" id="MSFK01000028">
    <property type="protein sequence ID" value="PWY76135.1"/>
    <property type="molecule type" value="Genomic_DNA"/>
</dbReference>
<accession>A0A317VQA6</accession>
<dbReference type="Proteomes" id="UP000246702">
    <property type="component" value="Unassembled WGS sequence"/>
</dbReference>
<evidence type="ECO:0000313" key="1">
    <source>
        <dbReference type="EMBL" id="PWY76135.1"/>
    </source>
</evidence>
<evidence type="ECO:0000313" key="2">
    <source>
        <dbReference type="Proteomes" id="UP000246702"/>
    </source>
</evidence>
<sequence length="99" mass="10672">MALGQTLHSLVCQISMPGMTAAAKLYCSTSSDLPDSIATQHAASLGIMVGCMQLSADRAANLQPRDLLGRPINPRRRCSPQPAFRSARHSWGILWSLIP</sequence>
<dbReference type="RefSeq" id="XP_025464132.1">
    <property type="nucleotide sequence ID" value="XM_025606144.1"/>
</dbReference>
<gene>
    <name evidence="1" type="ORF">BO94DRAFT_209432</name>
</gene>
<dbReference type="OrthoDB" id="10616415at2759"/>
<dbReference type="AlphaFoldDB" id="A0A317VQA6"/>
<reference evidence="1 2" key="1">
    <citation type="submission" date="2016-12" db="EMBL/GenBank/DDBJ databases">
        <title>The genomes of Aspergillus section Nigri reveals drivers in fungal speciation.</title>
        <authorList>
            <consortium name="DOE Joint Genome Institute"/>
            <person name="Vesth T.C."/>
            <person name="Nybo J."/>
            <person name="Theobald S."/>
            <person name="Brandl J."/>
            <person name="Frisvad J.C."/>
            <person name="Nielsen K.F."/>
            <person name="Lyhne E.K."/>
            <person name="Kogle M.E."/>
            <person name="Kuo A."/>
            <person name="Riley R."/>
            <person name="Clum A."/>
            <person name="Nolan M."/>
            <person name="Lipzen A."/>
            <person name="Salamov A."/>
            <person name="Henrissat B."/>
            <person name="Wiebenga A."/>
            <person name="De Vries R.P."/>
            <person name="Grigoriev I.V."/>
            <person name="Mortensen U.H."/>
            <person name="Andersen M.R."/>
            <person name="Baker S.E."/>
        </authorList>
    </citation>
    <scope>NUCLEOTIDE SEQUENCE [LARGE SCALE GENOMIC DNA]</scope>
    <source>
        <strain evidence="1 2">CBS 115572</strain>
    </source>
</reference>
<protein>
    <submittedName>
        <fullName evidence="1">Uncharacterized protein</fullName>
    </submittedName>
</protein>
<proteinExistence type="predicted"/>
<dbReference type="GeneID" id="37108287"/>
<organism evidence="1 2">
    <name type="scientific">Aspergillus sclerotioniger CBS 115572</name>
    <dbReference type="NCBI Taxonomy" id="1450535"/>
    <lineage>
        <taxon>Eukaryota</taxon>
        <taxon>Fungi</taxon>
        <taxon>Dikarya</taxon>
        <taxon>Ascomycota</taxon>
        <taxon>Pezizomycotina</taxon>
        <taxon>Eurotiomycetes</taxon>
        <taxon>Eurotiomycetidae</taxon>
        <taxon>Eurotiales</taxon>
        <taxon>Aspergillaceae</taxon>
        <taxon>Aspergillus</taxon>
        <taxon>Aspergillus subgen. Circumdati</taxon>
    </lineage>
</organism>
<keyword evidence="2" id="KW-1185">Reference proteome</keyword>
<comment type="caution">
    <text evidence="1">The sequence shown here is derived from an EMBL/GenBank/DDBJ whole genome shotgun (WGS) entry which is preliminary data.</text>
</comment>
<name>A0A317VQA6_9EURO</name>